<proteinExistence type="predicted"/>
<dbReference type="Proteomes" id="UP000620224">
    <property type="component" value="Unassembled WGS sequence"/>
</dbReference>
<evidence type="ECO:0000256" key="1">
    <source>
        <dbReference type="SAM" id="MobiDB-lite"/>
    </source>
</evidence>
<sequence>MPVIHLVRHGQASFGSPEYDGLSELGLQQAAVVGASWRGAGCAIRSSSAGTLHRQYDTAELLMKAAGLGGAPARDPRWNECDHLRLLDRHGPTTLGALADSRDPAQHLLDRALRAWMNEPDPDDDGWTDFSQGPSRPWATCSPPSAPAVAPWWSGPEEFGAPCAAGSSAHRPREPSASTGSR</sequence>
<dbReference type="EMBL" id="BMUE01000007">
    <property type="protein sequence ID" value="GGW56505.1"/>
    <property type="molecule type" value="Genomic_DNA"/>
</dbReference>
<dbReference type="Pfam" id="PF00300">
    <property type="entry name" value="His_Phos_1"/>
    <property type="match status" value="1"/>
</dbReference>
<gene>
    <name evidence="2" type="ORF">GCM10010503_37080</name>
</gene>
<reference evidence="2" key="2">
    <citation type="submission" date="2020-09" db="EMBL/GenBank/DDBJ databases">
        <authorList>
            <person name="Sun Q."/>
            <person name="Ohkuma M."/>
        </authorList>
    </citation>
    <scope>NUCLEOTIDE SEQUENCE</scope>
    <source>
        <strain evidence="2">JCM 4490</strain>
    </source>
</reference>
<evidence type="ECO:0000313" key="3">
    <source>
        <dbReference type="Proteomes" id="UP000620224"/>
    </source>
</evidence>
<feature type="region of interest" description="Disordered" evidence="1">
    <location>
        <begin position="119"/>
        <end position="182"/>
    </location>
</feature>
<comment type="caution">
    <text evidence="2">The sequence shown here is derived from an EMBL/GenBank/DDBJ whole genome shotgun (WGS) entry which is preliminary data.</text>
</comment>
<dbReference type="InterPro" id="IPR029033">
    <property type="entry name" value="His_PPase_superfam"/>
</dbReference>
<dbReference type="CDD" id="cd07040">
    <property type="entry name" value="HP"/>
    <property type="match status" value="1"/>
</dbReference>
<reference evidence="2" key="1">
    <citation type="journal article" date="2014" name="Int. J. Syst. Evol. Microbiol.">
        <title>Complete genome sequence of Corynebacterium casei LMG S-19264T (=DSM 44701T), isolated from a smear-ripened cheese.</title>
        <authorList>
            <consortium name="US DOE Joint Genome Institute (JGI-PGF)"/>
            <person name="Walter F."/>
            <person name="Albersmeier A."/>
            <person name="Kalinowski J."/>
            <person name="Ruckert C."/>
        </authorList>
    </citation>
    <scope>NUCLEOTIDE SEQUENCE</scope>
    <source>
        <strain evidence="2">JCM 4490</strain>
    </source>
</reference>
<dbReference type="InterPro" id="IPR013078">
    <property type="entry name" value="His_Pase_superF_clade-1"/>
</dbReference>
<organism evidence="2 3">
    <name type="scientific">Streptomyces lucensis JCM 4490</name>
    <dbReference type="NCBI Taxonomy" id="1306176"/>
    <lineage>
        <taxon>Bacteria</taxon>
        <taxon>Bacillati</taxon>
        <taxon>Actinomycetota</taxon>
        <taxon>Actinomycetes</taxon>
        <taxon>Kitasatosporales</taxon>
        <taxon>Streptomycetaceae</taxon>
        <taxon>Streptomyces</taxon>
    </lineage>
</organism>
<dbReference type="AlphaFoldDB" id="A0A918J7M2"/>
<name>A0A918J7M2_9ACTN</name>
<protein>
    <recommendedName>
        <fullName evidence="4">Phosphoglycerate mutase</fullName>
    </recommendedName>
</protein>
<evidence type="ECO:0000313" key="2">
    <source>
        <dbReference type="EMBL" id="GGW56505.1"/>
    </source>
</evidence>
<dbReference type="SUPFAM" id="SSF53254">
    <property type="entry name" value="Phosphoglycerate mutase-like"/>
    <property type="match status" value="1"/>
</dbReference>
<evidence type="ECO:0008006" key="4">
    <source>
        <dbReference type="Google" id="ProtNLM"/>
    </source>
</evidence>
<keyword evidence="3" id="KW-1185">Reference proteome</keyword>
<dbReference type="RefSeq" id="WP_229816113.1">
    <property type="nucleotide sequence ID" value="NZ_BMUE01000007.1"/>
</dbReference>
<accession>A0A918J7M2</accession>
<dbReference type="Gene3D" id="3.40.50.1240">
    <property type="entry name" value="Phosphoglycerate mutase-like"/>
    <property type="match status" value="1"/>
</dbReference>
<feature type="compositionally biased region" description="Low complexity" evidence="1">
    <location>
        <begin position="147"/>
        <end position="156"/>
    </location>
</feature>